<evidence type="ECO:0000256" key="1">
    <source>
        <dbReference type="SAM" id="MobiDB-lite"/>
    </source>
</evidence>
<proteinExistence type="predicted"/>
<dbReference type="KEGG" id="tet:TTHERM_00827060"/>
<reference evidence="3" key="1">
    <citation type="journal article" date="2006" name="PLoS Biol.">
        <title>Macronuclear genome sequence of the ciliate Tetrahymena thermophila, a model eukaryote.</title>
        <authorList>
            <person name="Eisen J.A."/>
            <person name="Coyne R.S."/>
            <person name="Wu M."/>
            <person name="Wu D."/>
            <person name="Thiagarajan M."/>
            <person name="Wortman J.R."/>
            <person name="Badger J.H."/>
            <person name="Ren Q."/>
            <person name="Amedeo P."/>
            <person name="Jones K.M."/>
            <person name="Tallon L.J."/>
            <person name="Delcher A.L."/>
            <person name="Salzberg S.L."/>
            <person name="Silva J.C."/>
            <person name="Haas B.J."/>
            <person name="Majoros W.H."/>
            <person name="Farzad M."/>
            <person name="Carlton J.M."/>
            <person name="Smith R.K. Jr."/>
            <person name="Garg J."/>
            <person name="Pearlman R.E."/>
            <person name="Karrer K.M."/>
            <person name="Sun L."/>
            <person name="Manning G."/>
            <person name="Elde N.C."/>
            <person name="Turkewitz A.P."/>
            <person name="Asai D.J."/>
            <person name="Wilkes D.E."/>
            <person name="Wang Y."/>
            <person name="Cai H."/>
            <person name="Collins K."/>
            <person name="Stewart B.A."/>
            <person name="Lee S.R."/>
            <person name="Wilamowska K."/>
            <person name="Weinberg Z."/>
            <person name="Ruzzo W.L."/>
            <person name="Wloga D."/>
            <person name="Gaertig J."/>
            <person name="Frankel J."/>
            <person name="Tsao C.-C."/>
            <person name="Gorovsky M.A."/>
            <person name="Keeling P.J."/>
            <person name="Waller R.F."/>
            <person name="Patron N.J."/>
            <person name="Cherry J.M."/>
            <person name="Stover N.A."/>
            <person name="Krieger C.J."/>
            <person name="del Toro C."/>
            <person name="Ryder H.F."/>
            <person name="Williamson S.C."/>
            <person name="Barbeau R.A."/>
            <person name="Hamilton E.P."/>
            <person name="Orias E."/>
        </authorList>
    </citation>
    <scope>NUCLEOTIDE SEQUENCE [LARGE SCALE GENOMIC DNA]</scope>
    <source>
        <strain evidence="3">SB210</strain>
    </source>
</reference>
<dbReference type="Proteomes" id="UP000009168">
    <property type="component" value="Unassembled WGS sequence"/>
</dbReference>
<keyword evidence="3" id="KW-1185">Reference proteome</keyword>
<feature type="region of interest" description="Disordered" evidence="1">
    <location>
        <begin position="377"/>
        <end position="400"/>
    </location>
</feature>
<evidence type="ECO:0000313" key="3">
    <source>
        <dbReference type="Proteomes" id="UP000009168"/>
    </source>
</evidence>
<dbReference type="GeneID" id="7827691"/>
<organism evidence="2 3">
    <name type="scientific">Tetrahymena thermophila (strain SB210)</name>
    <dbReference type="NCBI Taxonomy" id="312017"/>
    <lineage>
        <taxon>Eukaryota</taxon>
        <taxon>Sar</taxon>
        <taxon>Alveolata</taxon>
        <taxon>Ciliophora</taxon>
        <taxon>Intramacronucleata</taxon>
        <taxon>Oligohymenophorea</taxon>
        <taxon>Hymenostomatida</taxon>
        <taxon>Tetrahymenina</taxon>
        <taxon>Tetrahymenidae</taxon>
        <taxon>Tetrahymena</taxon>
    </lineage>
</organism>
<sequence>MSSCLCLQHDNQFVEYVCLDNKCRQKLHCNKCVKFFGKDHVLMDIKRVQQSLLRLSLNDKIVTSRNFELADQDLVHFVEGNDIKEKQEQYIKSMLQEREEIRKNCLNEIQQSIEQIMKDNQRSLYNLQESLKKCYSRKVDEIISLEQLRNQTFKHKALLQLQNQFKYSEYAELNDSVMRLHSGKYELMYAKQLNKQIFFDIQQKIATFVKIQNEMINNFCGQFQALFQLQIENAQHQQNSRTTQLSKSGMLIKSQNKQNLDSYKVSNSPLNLFKPKSEVSFFGPQNKFHSSELTNLNKTALMPIIQQNKSSNINLSGIRSSLPEVKNNAPSNSFVLPSTLSPDNNNLSNIYQIKSIGNLDTKSEYYKEVEAPFKTKNYQSQSSKTIKTNSTYNRETRQKNSFQLEDDGNYLLVDKYSSQISKNKERIKQHSSINPFESKISQQPSSFSLLPQTSNLNFSVSTQHYQSQSLQNIKTPIFNQNFERQVKSVVQINEETFVFGTVDGFMKIMEINNNEKCIYEVESYVAHQKLSKLKKCWEENGEILFFSNGIDEQGQNSIKLWQMKKGVSDIRQLLVLQDLHGKNEIDQVLFLKLEKGQEGEQKKIYFATLSTSNKKQVIKLCFAQIDFSSIKRKTRSEKDITENEPQIQVVQQETTSCKVEVITEIVEELVNQIKKLSFFDAEENKLYAYSNKQLVQYILDDEMKLSKKLNKIMVQNKVDNIKAIIPLNKCVKNQDDQILFLNQLQSNSLQKLFNYLLLFTHEGILKIINSSNLSITKSELDLSSLDKNYSYSSQVKKVIPGRDGNCLLLINNNDDQCQHVFELNILNKTLKQQQGYFKDKVTKFQLINQDTFLTIEDYQELSIWQQV</sequence>
<accession>Q22EG3</accession>
<dbReference type="HOGENOM" id="CLU_330784_0_0_1"/>
<gene>
    <name evidence="2" type="ORF">TTHERM_00827060</name>
</gene>
<dbReference type="EMBL" id="GG662692">
    <property type="protein sequence ID" value="EAR83689.1"/>
    <property type="molecule type" value="Genomic_DNA"/>
</dbReference>
<name>Q22EG3_TETTS</name>
<protein>
    <submittedName>
        <fullName evidence="2">Uncharacterized protein</fullName>
    </submittedName>
</protein>
<dbReference type="AlphaFoldDB" id="Q22EG3"/>
<dbReference type="RefSeq" id="XP_001031352.1">
    <property type="nucleotide sequence ID" value="XM_001031352.1"/>
</dbReference>
<evidence type="ECO:0000313" key="2">
    <source>
        <dbReference type="EMBL" id="EAR83689.1"/>
    </source>
</evidence>
<dbReference type="InParanoid" id="Q22EG3"/>